<accession>A0A0D1E5X9</accession>
<dbReference type="KEGG" id="uma:UMAG_01298"/>
<reference evidence="2 3" key="1">
    <citation type="journal article" date="2006" name="Nature">
        <title>Insights from the genome of the biotrophic fungal plant pathogen Ustilago maydis.</title>
        <authorList>
            <person name="Kamper J."/>
            <person name="Kahmann R."/>
            <person name="Bolker M."/>
            <person name="Ma L.J."/>
            <person name="Brefort T."/>
            <person name="Saville B.J."/>
            <person name="Banuett F."/>
            <person name="Kronstad J.W."/>
            <person name="Gold S.E."/>
            <person name="Muller O."/>
            <person name="Perlin M.H."/>
            <person name="Wosten H.A."/>
            <person name="de Vries R."/>
            <person name="Ruiz-Herrera J."/>
            <person name="Reynaga-Pena C.G."/>
            <person name="Snetselaar K."/>
            <person name="McCann M."/>
            <person name="Perez-Martin J."/>
            <person name="Feldbrugge M."/>
            <person name="Basse C.W."/>
            <person name="Steinberg G."/>
            <person name="Ibeas J.I."/>
            <person name="Holloman W."/>
            <person name="Guzman P."/>
            <person name="Farman M."/>
            <person name="Stajich J.E."/>
            <person name="Sentandreu R."/>
            <person name="Gonzalez-Prieto J.M."/>
            <person name="Kennell J.C."/>
            <person name="Molina L."/>
            <person name="Schirawski J."/>
            <person name="Mendoza-Mendoza A."/>
            <person name="Greilinger D."/>
            <person name="Munch K."/>
            <person name="Rossel N."/>
            <person name="Scherer M."/>
            <person name="Vranes M."/>
            <person name="Ladendorf O."/>
            <person name="Vincon V."/>
            <person name="Fuchs U."/>
            <person name="Sandrock B."/>
            <person name="Meng S."/>
            <person name="Ho E.C."/>
            <person name="Cahill M.J."/>
            <person name="Boyce K.J."/>
            <person name="Klose J."/>
            <person name="Klosterman S.J."/>
            <person name="Deelstra H.J."/>
            <person name="Ortiz-Castellanos L."/>
            <person name="Li W."/>
            <person name="Sanchez-Alonso P."/>
            <person name="Schreier P.H."/>
            <person name="Hauser-Hahn I."/>
            <person name="Vaupel M."/>
            <person name="Koopmann E."/>
            <person name="Friedrich G."/>
            <person name="Voss H."/>
            <person name="Schluter T."/>
            <person name="Margolis J."/>
            <person name="Platt D."/>
            <person name="Swimmer C."/>
            <person name="Gnirke A."/>
            <person name="Chen F."/>
            <person name="Vysotskaia V."/>
            <person name="Mannhaupt G."/>
            <person name="Guldener U."/>
            <person name="Munsterkotter M."/>
            <person name="Haase D."/>
            <person name="Oesterheld M."/>
            <person name="Mewes H.W."/>
            <person name="Mauceli E.W."/>
            <person name="DeCaprio D."/>
            <person name="Wade C.M."/>
            <person name="Butler J."/>
            <person name="Young S."/>
            <person name="Jaffe D.B."/>
            <person name="Calvo S."/>
            <person name="Nusbaum C."/>
            <person name="Galagan J."/>
            <person name="Birren B.W."/>
        </authorList>
    </citation>
    <scope>NUCLEOTIDE SEQUENCE [LARGE SCALE GENOMIC DNA]</scope>
    <source>
        <strain evidence="3">DSM 14603 / FGSC 9021 / UM521</strain>
    </source>
</reference>
<evidence type="ECO:0008006" key="4">
    <source>
        <dbReference type="Google" id="ProtNLM"/>
    </source>
</evidence>
<evidence type="ECO:0000256" key="1">
    <source>
        <dbReference type="SAM" id="SignalP"/>
    </source>
</evidence>
<dbReference type="OrthoDB" id="2553433at2759"/>
<keyword evidence="1" id="KW-0732">Signal</keyword>
<feature type="signal peptide" evidence="1">
    <location>
        <begin position="1"/>
        <end position="20"/>
    </location>
</feature>
<keyword evidence="3" id="KW-1185">Reference proteome</keyword>
<name>A0A0D1E5X9_MYCMD</name>
<proteinExistence type="predicted"/>
<dbReference type="GeneID" id="23562368"/>
<evidence type="ECO:0000313" key="3">
    <source>
        <dbReference type="Proteomes" id="UP000000561"/>
    </source>
</evidence>
<organism evidence="2 3">
    <name type="scientific">Mycosarcoma maydis</name>
    <name type="common">Corn smut fungus</name>
    <name type="synonym">Ustilago maydis</name>
    <dbReference type="NCBI Taxonomy" id="5270"/>
    <lineage>
        <taxon>Eukaryota</taxon>
        <taxon>Fungi</taxon>
        <taxon>Dikarya</taxon>
        <taxon>Basidiomycota</taxon>
        <taxon>Ustilaginomycotina</taxon>
        <taxon>Ustilaginomycetes</taxon>
        <taxon>Ustilaginales</taxon>
        <taxon>Ustilaginaceae</taxon>
        <taxon>Mycosarcoma</taxon>
    </lineage>
</organism>
<gene>
    <name evidence="2" type="ORF">UMAG_01298</name>
</gene>
<sequence>MISALILSFALFAFLRLCVSMTLHTRSDTAFGLISHDVAYHLLCDQGTSLPLSPSVPRACFETRWYIASSLSNPIPAKMDGFIDGSGKRFMLEPDAVVTLKNYEIHVNHQKEKAIKEQDQSCVDVVVYLLPERESTVRESWCPGQSHPIVL</sequence>
<feature type="chain" id="PRO_5002229621" description="Mig1 protein" evidence="1">
    <location>
        <begin position="21"/>
        <end position="151"/>
    </location>
</feature>
<dbReference type="Proteomes" id="UP000000561">
    <property type="component" value="Chromosome 2"/>
</dbReference>
<dbReference type="AlphaFoldDB" id="A0A0D1E5X9"/>
<evidence type="ECO:0000313" key="2">
    <source>
        <dbReference type="EMBL" id="KIS71399.1"/>
    </source>
</evidence>
<dbReference type="EMBL" id="CM003141">
    <property type="protein sequence ID" value="KIS71399.1"/>
    <property type="molecule type" value="Genomic_DNA"/>
</dbReference>
<protein>
    <recommendedName>
        <fullName evidence="4">Mig1 protein</fullName>
    </recommendedName>
</protein>
<dbReference type="VEuPathDB" id="FungiDB:UMAG_01298"/>
<dbReference type="InParanoid" id="A0A0D1E5X9"/>
<dbReference type="eggNOG" id="ENOG502R2W7">
    <property type="taxonomic scope" value="Eukaryota"/>
</dbReference>
<dbReference type="RefSeq" id="XP_011387212.1">
    <property type="nucleotide sequence ID" value="XM_011388910.1"/>
</dbReference>